<protein>
    <submittedName>
        <fullName evidence="2">Uncharacterized protein</fullName>
    </submittedName>
</protein>
<name>A0A2A2WUY3_9ACTN</name>
<organism evidence="2 3">
    <name type="scientific">Dietzia natronolimnaea</name>
    <dbReference type="NCBI Taxonomy" id="161920"/>
    <lineage>
        <taxon>Bacteria</taxon>
        <taxon>Bacillati</taxon>
        <taxon>Actinomycetota</taxon>
        <taxon>Actinomycetes</taxon>
        <taxon>Mycobacteriales</taxon>
        <taxon>Dietziaceae</taxon>
        <taxon>Dietzia</taxon>
    </lineage>
</organism>
<keyword evidence="3" id="KW-1185">Reference proteome</keyword>
<sequence length="120" mass="12839">MTVLEMQQRSRTSIPWTEVCLAAHDRFDPPRVGTRVHAEVPSVTRTLDRGRKVPTRSVAPGRRVSVRPASTGQVRACGVEARSVAPVVDDVPTWALVVGGIVFGILMLLALALVGGPAYA</sequence>
<dbReference type="RefSeq" id="WP_095716841.1">
    <property type="nucleotide sequence ID" value="NZ_NTGA01000001.1"/>
</dbReference>
<dbReference type="Proteomes" id="UP000218810">
    <property type="component" value="Unassembled WGS sequence"/>
</dbReference>
<evidence type="ECO:0000313" key="2">
    <source>
        <dbReference type="EMBL" id="PAY25007.1"/>
    </source>
</evidence>
<keyword evidence="1" id="KW-0472">Membrane</keyword>
<dbReference type="AlphaFoldDB" id="A0A2A2WUY3"/>
<reference evidence="3" key="1">
    <citation type="submission" date="2017-09" db="EMBL/GenBank/DDBJ databases">
        <authorList>
            <person name="Zhang Y."/>
            <person name="Huang X."/>
            <person name="Liu J."/>
            <person name="Lu L."/>
            <person name="Peng K."/>
        </authorList>
    </citation>
    <scope>NUCLEOTIDE SEQUENCE [LARGE SCALE GENOMIC DNA]</scope>
    <source>
        <strain evidence="3">S-XJ-1</strain>
    </source>
</reference>
<keyword evidence="1" id="KW-0812">Transmembrane</keyword>
<evidence type="ECO:0000256" key="1">
    <source>
        <dbReference type="SAM" id="Phobius"/>
    </source>
</evidence>
<dbReference type="EMBL" id="NTGA01000001">
    <property type="protein sequence ID" value="PAY25007.1"/>
    <property type="molecule type" value="Genomic_DNA"/>
</dbReference>
<gene>
    <name evidence="2" type="ORF">CEY15_00615</name>
</gene>
<feature type="transmembrane region" description="Helical" evidence="1">
    <location>
        <begin position="94"/>
        <end position="114"/>
    </location>
</feature>
<dbReference type="OrthoDB" id="4775379at2"/>
<comment type="caution">
    <text evidence="2">The sequence shown here is derived from an EMBL/GenBank/DDBJ whole genome shotgun (WGS) entry which is preliminary data.</text>
</comment>
<evidence type="ECO:0000313" key="3">
    <source>
        <dbReference type="Proteomes" id="UP000218810"/>
    </source>
</evidence>
<proteinExistence type="predicted"/>
<accession>A0A2A2WUY3</accession>
<keyword evidence="1" id="KW-1133">Transmembrane helix</keyword>